<gene>
    <name evidence="1" type="ordered locus">HD_0668</name>
</gene>
<sequence length="290" mass="33247">MLNYTEGTMAIVESTIKSIDLIKGEIIINKLNDKQKKDFICKKEFYIKYLEVSQLDTLKEGDSVSFIAIEKAGNYYANNIKLIQSNEAAIMPNVKCERSILMFTNKFIKELESTLASISSSEDFEDFTLFVLKSLGISEIYAVPRNNAAGRADGVFKVSNISNNTPKLEVIYDCTLYSGWEEKKKQQIANYVTQICRNSMNIDYEFIERYITKKIKTSISFNNNSEKQIWIITKNATRTISEEQLENSESDLLVKVREINISDLIKLLAKKLLDTKYIKIDDIANELKNL</sequence>
<dbReference type="HOGENOM" id="CLU_958986_0_0_6"/>
<reference evidence="2" key="1">
    <citation type="submission" date="2003-06" db="EMBL/GenBank/DDBJ databases">
        <title>The complete genome sequence of Haemophilus ducreyi.</title>
        <authorList>
            <person name="Munson R.S. Jr."/>
            <person name="Ray W.C."/>
            <person name="Mahairas G."/>
            <person name="Sabo P."/>
            <person name="Mungur R."/>
            <person name="Johnson L."/>
            <person name="Nguyen D."/>
            <person name="Wang J."/>
            <person name="Forst C."/>
            <person name="Hood L."/>
        </authorList>
    </citation>
    <scope>NUCLEOTIDE SEQUENCE [LARGE SCALE GENOMIC DNA]</scope>
    <source>
        <strain evidence="2">35000HP / ATCC 700724</strain>
    </source>
</reference>
<dbReference type="STRING" id="233412.HD_0668"/>
<evidence type="ECO:0000313" key="1">
    <source>
        <dbReference type="EMBL" id="AAP95592.1"/>
    </source>
</evidence>
<dbReference type="KEGG" id="hdu:HD_0668"/>
<dbReference type="AlphaFoldDB" id="Q7VN94"/>
<accession>Q7VN94</accession>
<dbReference type="Proteomes" id="UP000001022">
    <property type="component" value="Chromosome"/>
</dbReference>
<dbReference type="EMBL" id="AE017143">
    <property type="protein sequence ID" value="AAP95592.1"/>
    <property type="molecule type" value="Genomic_DNA"/>
</dbReference>
<organism evidence="1 2">
    <name type="scientific">Haemophilus ducreyi (strain 35000HP / ATCC 700724)</name>
    <dbReference type="NCBI Taxonomy" id="233412"/>
    <lineage>
        <taxon>Bacteria</taxon>
        <taxon>Pseudomonadati</taxon>
        <taxon>Pseudomonadota</taxon>
        <taxon>Gammaproteobacteria</taxon>
        <taxon>Pasteurellales</taxon>
        <taxon>Pasteurellaceae</taxon>
        <taxon>Haemophilus</taxon>
    </lineage>
</organism>
<proteinExistence type="predicted"/>
<name>Q7VN94_HAEDU</name>
<evidence type="ECO:0000313" key="2">
    <source>
        <dbReference type="Proteomes" id="UP000001022"/>
    </source>
</evidence>
<keyword evidence="2" id="KW-1185">Reference proteome</keyword>
<dbReference type="eggNOG" id="COG1278">
    <property type="taxonomic scope" value="Bacteria"/>
</dbReference>
<protein>
    <submittedName>
        <fullName evidence="1">Uncharacterized protein</fullName>
    </submittedName>
</protein>